<evidence type="ECO:0000256" key="5">
    <source>
        <dbReference type="ARBA" id="ARBA00022989"/>
    </source>
</evidence>
<reference evidence="10 11" key="1">
    <citation type="submission" date="2020-01" db="EMBL/GenBank/DDBJ databases">
        <title>Whole-genome sequence of Heliobacterium undosum DSM 13378.</title>
        <authorList>
            <person name="Kyndt J.A."/>
            <person name="Meyer T.E."/>
        </authorList>
    </citation>
    <scope>NUCLEOTIDE SEQUENCE [LARGE SCALE GENOMIC DNA]</scope>
    <source>
        <strain evidence="10 11">DSM 13378</strain>
    </source>
</reference>
<evidence type="ECO:0000313" key="11">
    <source>
        <dbReference type="Proteomes" id="UP000463470"/>
    </source>
</evidence>
<dbReference type="InterPro" id="IPR012452">
    <property type="entry name" value="DUF1657"/>
</dbReference>
<accession>A0A845L659</accession>
<dbReference type="Gene3D" id="3.30.240.20">
    <property type="entry name" value="bsu07140 like domains"/>
    <property type="match status" value="2"/>
</dbReference>
<feature type="transmembrane region" description="Helical" evidence="7">
    <location>
        <begin position="59"/>
        <end position="79"/>
    </location>
</feature>
<dbReference type="PANTHER" id="PTHR34582:SF7">
    <property type="entry name" value="UPF0702 TRANSMEMBRANE PROTEIN YDFS"/>
    <property type="match status" value="1"/>
</dbReference>
<dbReference type="InterPro" id="IPR007353">
    <property type="entry name" value="DUF421"/>
</dbReference>
<gene>
    <name evidence="10" type="ORF">GTO91_13450</name>
</gene>
<evidence type="ECO:0000256" key="2">
    <source>
        <dbReference type="ARBA" id="ARBA00006448"/>
    </source>
</evidence>
<evidence type="ECO:0000256" key="3">
    <source>
        <dbReference type="ARBA" id="ARBA00022475"/>
    </source>
</evidence>
<keyword evidence="4 7" id="KW-0812">Transmembrane</keyword>
<organism evidence="10 11">
    <name type="scientific">Heliomicrobium undosum</name>
    <dbReference type="NCBI Taxonomy" id="121734"/>
    <lineage>
        <taxon>Bacteria</taxon>
        <taxon>Bacillati</taxon>
        <taxon>Bacillota</taxon>
        <taxon>Clostridia</taxon>
        <taxon>Eubacteriales</taxon>
        <taxon>Heliobacteriaceae</taxon>
        <taxon>Heliomicrobium</taxon>
    </lineage>
</organism>
<keyword evidence="5 7" id="KW-1133">Transmembrane helix</keyword>
<keyword evidence="3" id="KW-1003">Cell membrane</keyword>
<feature type="domain" description="YetF C-terminal" evidence="8">
    <location>
        <begin position="82"/>
        <end position="214"/>
    </location>
</feature>
<dbReference type="InterPro" id="IPR048454">
    <property type="entry name" value="YetF_N"/>
</dbReference>
<dbReference type="InterPro" id="IPR023090">
    <property type="entry name" value="UPF0702_alpha/beta_dom_sf"/>
</dbReference>
<keyword evidence="11" id="KW-1185">Reference proteome</keyword>
<dbReference type="Pfam" id="PF07870">
    <property type="entry name" value="DUF1657"/>
    <property type="match status" value="1"/>
</dbReference>
<feature type="transmembrane region" description="Helical" evidence="7">
    <location>
        <begin position="6"/>
        <end position="26"/>
    </location>
</feature>
<keyword evidence="6 7" id="KW-0472">Membrane</keyword>
<evidence type="ECO:0000256" key="4">
    <source>
        <dbReference type="ARBA" id="ARBA00022692"/>
    </source>
</evidence>
<comment type="subcellular location">
    <subcellularLocation>
        <location evidence="1">Cell membrane</location>
        <topology evidence="1">Multi-pass membrane protein</topology>
    </subcellularLocation>
</comment>
<evidence type="ECO:0000256" key="6">
    <source>
        <dbReference type="ARBA" id="ARBA00023136"/>
    </source>
</evidence>
<comment type="caution">
    <text evidence="10">The sequence shown here is derived from an EMBL/GenBank/DDBJ whole genome shotgun (WGS) entry which is preliminary data.</text>
</comment>
<evidence type="ECO:0000259" key="8">
    <source>
        <dbReference type="Pfam" id="PF04239"/>
    </source>
</evidence>
<evidence type="ECO:0000313" key="10">
    <source>
        <dbReference type="EMBL" id="MZP30719.1"/>
    </source>
</evidence>
<evidence type="ECO:0000256" key="7">
    <source>
        <dbReference type="SAM" id="Phobius"/>
    </source>
</evidence>
<dbReference type="Pfam" id="PF04239">
    <property type="entry name" value="DUF421"/>
    <property type="match status" value="1"/>
</dbReference>
<dbReference type="Proteomes" id="UP000463470">
    <property type="component" value="Unassembled WGS sequence"/>
</dbReference>
<dbReference type="EMBL" id="WXEY01000018">
    <property type="protein sequence ID" value="MZP30719.1"/>
    <property type="molecule type" value="Genomic_DNA"/>
</dbReference>
<protein>
    <submittedName>
        <fullName evidence="10">DUF421 domain-containing protein</fullName>
    </submittedName>
</protein>
<feature type="domain" description="YetF-like N-terminal transmembrane" evidence="9">
    <location>
        <begin position="10"/>
        <end position="76"/>
    </location>
</feature>
<dbReference type="RefSeq" id="WP_161259245.1">
    <property type="nucleotide sequence ID" value="NZ_WXEY01000018.1"/>
</dbReference>
<feature type="transmembrane region" description="Helical" evidence="7">
    <location>
        <begin position="33"/>
        <end position="53"/>
    </location>
</feature>
<dbReference type="OrthoDB" id="1682423at2"/>
<dbReference type="PANTHER" id="PTHR34582">
    <property type="entry name" value="UPF0702 TRANSMEMBRANE PROTEIN YCAP"/>
    <property type="match status" value="1"/>
</dbReference>
<name>A0A845L659_9FIRM</name>
<comment type="similarity">
    <text evidence="2">Belongs to the UPF0702 family.</text>
</comment>
<evidence type="ECO:0000259" key="9">
    <source>
        <dbReference type="Pfam" id="PF20730"/>
    </source>
</evidence>
<evidence type="ECO:0000256" key="1">
    <source>
        <dbReference type="ARBA" id="ARBA00004651"/>
    </source>
</evidence>
<sequence>MPEWTIAFIRATAVFLLILAGARLLGKRQLSQLTLFDLITVIAIGVVAGALSLNLAGDLASALMTLVVWIGFPIALFYLSIKFKTVRDLVQGKVTVLINHGKVLDAKLMEVRMSPEDLLSQLRRKNVFNFADVEFAMLEPDGELSVFLKKDKRPVTASTLEMKVGHESVPQTVIMDGIMMDEPLTAMGLNRRWLHEELEKIGVAPENVFLAQVDSVGQLYVDLFDDAINLPQPKTKELLFVNLKKSQADCELYALATKDPSAKQMYTEAAGLMSETVKDLEPLLKR</sequence>
<dbReference type="AlphaFoldDB" id="A0A845L659"/>
<dbReference type="Pfam" id="PF20730">
    <property type="entry name" value="YetF_N"/>
    <property type="match status" value="1"/>
</dbReference>
<dbReference type="GO" id="GO:0005886">
    <property type="term" value="C:plasma membrane"/>
    <property type="evidence" value="ECO:0007669"/>
    <property type="project" value="UniProtKB-SubCell"/>
</dbReference>
<proteinExistence type="inferred from homology"/>